<feature type="transmembrane region" description="Helical" evidence="1">
    <location>
        <begin position="88"/>
        <end position="105"/>
    </location>
</feature>
<keyword evidence="3" id="KW-1185">Reference proteome</keyword>
<feature type="transmembrane region" description="Helical" evidence="1">
    <location>
        <begin position="62"/>
        <end position="82"/>
    </location>
</feature>
<dbReference type="OrthoDB" id="2389638at2"/>
<proteinExistence type="predicted"/>
<keyword evidence="1" id="KW-1133">Transmembrane helix</keyword>
<gene>
    <name evidence="2" type="ORF">SAMN05878391_2516</name>
</gene>
<accession>A0A285USU8</accession>
<evidence type="ECO:0000313" key="2">
    <source>
        <dbReference type="EMBL" id="SOC44889.1"/>
    </source>
</evidence>
<evidence type="ECO:0000256" key="1">
    <source>
        <dbReference type="SAM" id="Phobius"/>
    </source>
</evidence>
<dbReference type="EMBL" id="OBQF01000007">
    <property type="protein sequence ID" value="SOC44889.1"/>
    <property type="molecule type" value="Genomic_DNA"/>
</dbReference>
<name>A0A285USU8_9STAP</name>
<dbReference type="RefSeq" id="WP_097042676.1">
    <property type="nucleotide sequence ID" value="NZ_OBQF01000007.1"/>
</dbReference>
<reference evidence="3" key="1">
    <citation type="submission" date="2017-08" db="EMBL/GenBank/DDBJ databases">
        <authorList>
            <person name="Varghese N."/>
            <person name="Submissions S."/>
        </authorList>
    </citation>
    <scope>NUCLEOTIDE SEQUENCE [LARGE SCALE GENOMIC DNA]</scope>
    <source>
        <strain evidence="3">DSM 23173</strain>
    </source>
</reference>
<dbReference type="AlphaFoldDB" id="A0A285USU8"/>
<sequence length="136" mass="15452">MSFFKMLTWDNGHMDLRYTEDSYDGSVKITNVYRDNRALDYEEVNDKYAPQIKSAQGTIKTYRIAMLILFIGLVLLPAIVVGVVQSNILLVGVIIVYSIVAYFLVEAYNQTIINSVLYEMDKDLTGGQGTPRQKKK</sequence>
<evidence type="ECO:0000313" key="3">
    <source>
        <dbReference type="Proteomes" id="UP000219412"/>
    </source>
</evidence>
<keyword evidence="1" id="KW-0812">Transmembrane</keyword>
<keyword evidence="1" id="KW-0472">Membrane</keyword>
<protein>
    <submittedName>
        <fullName evidence="2">Uncharacterized protein</fullName>
    </submittedName>
</protein>
<organism evidence="2 3">
    <name type="scientific">Salinicoccus kekensis</name>
    <dbReference type="NCBI Taxonomy" id="714307"/>
    <lineage>
        <taxon>Bacteria</taxon>
        <taxon>Bacillati</taxon>
        <taxon>Bacillota</taxon>
        <taxon>Bacilli</taxon>
        <taxon>Bacillales</taxon>
        <taxon>Staphylococcaceae</taxon>
        <taxon>Salinicoccus</taxon>
    </lineage>
</organism>
<dbReference type="Proteomes" id="UP000219412">
    <property type="component" value="Unassembled WGS sequence"/>
</dbReference>